<dbReference type="OrthoDB" id="782293at2759"/>
<proteinExistence type="predicted"/>
<accession>A0A5N6RW25</accession>
<protein>
    <submittedName>
        <fullName evidence="2">Uncharacterized protein</fullName>
    </submittedName>
</protein>
<evidence type="ECO:0000313" key="2">
    <source>
        <dbReference type="EMBL" id="KAE8125104.1"/>
    </source>
</evidence>
<reference evidence="2 3" key="1">
    <citation type="submission" date="2019-06" db="EMBL/GenBank/DDBJ databases">
        <title>A chromosomal-level reference genome of Carpinus fangiana (Coryloideae, Betulaceae).</title>
        <authorList>
            <person name="Yang X."/>
            <person name="Wang Z."/>
            <person name="Zhang L."/>
            <person name="Hao G."/>
            <person name="Liu J."/>
            <person name="Yang Y."/>
        </authorList>
    </citation>
    <scope>NUCLEOTIDE SEQUENCE [LARGE SCALE GENOMIC DNA]</scope>
    <source>
        <strain evidence="2">Cfa_2016G</strain>
        <tissue evidence="2">Leaf</tissue>
    </source>
</reference>
<sequence length="179" mass="19137">MTLLFSSSSRASFSALSSSSPLSFASSFSSGSSTLATTNGAPISRFLVKPIDRHAKLFNRVSIPAPTTTNKGAGIIANVSSEIPDAGESQSEKDKASEKEASKEAKDEEEGLLASFKDEEDEQWLTFASSYLADSGSQQLHVSVFEVGQLHTQESAIKLWARFRSPVVLAIKTSITPAF</sequence>
<dbReference type="Proteomes" id="UP000327013">
    <property type="component" value="Chromosome 8"/>
</dbReference>
<feature type="compositionally biased region" description="Basic and acidic residues" evidence="1">
    <location>
        <begin position="90"/>
        <end position="106"/>
    </location>
</feature>
<feature type="region of interest" description="Disordered" evidence="1">
    <location>
        <begin position="78"/>
        <end position="114"/>
    </location>
</feature>
<evidence type="ECO:0000313" key="3">
    <source>
        <dbReference type="Proteomes" id="UP000327013"/>
    </source>
</evidence>
<name>A0A5N6RW25_9ROSI</name>
<evidence type="ECO:0000256" key="1">
    <source>
        <dbReference type="SAM" id="MobiDB-lite"/>
    </source>
</evidence>
<feature type="region of interest" description="Disordered" evidence="1">
    <location>
        <begin position="1"/>
        <end position="35"/>
    </location>
</feature>
<gene>
    <name evidence="2" type="ORF">FH972_019939</name>
</gene>
<keyword evidence="3" id="KW-1185">Reference proteome</keyword>
<dbReference type="AlphaFoldDB" id="A0A5N6RW25"/>
<organism evidence="2 3">
    <name type="scientific">Carpinus fangiana</name>
    <dbReference type="NCBI Taxonomy" id="176857"/>
    <lineage>
        <taxon>Eukaryota</taxon>
        <taxon>Viridiplantae</taxon>
        <taxon>Streptophyta</taxon>
        <taxon>Embryophyta</taxon>
        <taxon>Tracheophyta</taxon>
        <taxon>Spermatophyta</taxon>
        <taxon>Magnoliopsida</taxon>
        <taxon>eudicotyledons</taxon>
        <taxon>Gunneridae</taxon>
        <taxon>Pentapetalae</taxon>
        <taxon>rosids</taxon>
        <taxon>fabids</taxon>
        <taxon>Fagales</taxon>
        <taxon>Betulaceae</taxon>
        <taxon>Carpinus</taxon>
    </lineage>
</organism>
<dbReference type="EMBL" id="CM017328">
    <property type="protein sequence ID" value="KAE8125104.1"/>
    <property type="molecule type" value="Genomic_DNA"/>
</dbReference>